<keyword evidence="2" id="KW-0813">Transport</keyword>
<evidence type="ECO:0000256" key="3">
    <source>
        <dbReference type="ARBA" id="ARBA00022475"/>
    </source>
</evidence>
<dbReference type="GO" id="GO:0005886">
    <property type="term" value="C:plasma membrane"/>
    <property type="evidence" value="ECO:0007669"/>
    <property type="project" value="UniProtKB-SubCell"/>
</dbReference>
<dbReference type="InterPro" id="IPR006312">
    <property type="entry name" value="TatA/E"/>
</dbReference>
<evidence type="ECO:0000256" key="10">
    <source>
        <dbReference type="SAM" id="Phobius"/>
    </source>
</evidence>
<feature type="transmembrane region" description="Helical" evidence="10">
    <location>
        <begin position="6"/>
        <end position="21"/>
    </location>
</feature>
<reference evidence="11" key="1">
    <citation type="submission" date="2018-05" db="EMBL/GenBank/DDBJ databases">
        <authorList>
            <person name="Lanie J.A."/>
            <person name="Ng W.-L."/>
            <person name="Kazmierczak K.M."/>
            <person name="Andrzejewski T.M."/>
            <person name="Davidsen T.M."/>
            <person name="Wayne K.J."/>
            <person name="Tettelin H."/>
            <person name="Glass J.I."/>
            <person name="Rusch D."/>
            <person name="Podicherti R."/>
            <person name="Tsui H.-C.T."/>
            <person name="Winkler M.E."/>
        </authorList>
    </citation>
    <scope>NUCLEOTIDE SEQUENCE</scope>
</reference>
<keyword evidence="4 10" id="KW-0812">Transmembrane</keyword>
<organism evidence="11">
    <name type="scientific">marine metagenome</name>
    <dbReference type="NCBI Taxonomy" id="408172"/>
    <lineage>
        <taxon>unclassified sequences</taxon>
        <taxon>metagenomes</taxon>
        <taxon>ecological metagenomes</taxon>
    </lineage>
</organism>
<feature type="coiled-coil region" evidence="9">
    <location>
        <begin position="35"/>
        <end position="62"/>
    </location>
</feature>
<dbReference type="Pfam" id="PF02416">
    <property type="entry name" value="TatA_B_E"/>
    <property type="match status" value="1"/>
</dbReference>
<evidence type="ECO:0000313" key="11">
    <source>
        <dbReference type="EMBL" id="SVB63130.1"/>
    </source>
</evidence>
<name>A0A382FJH1_9ZZZZ</name>
<keyword evidence="9" id="KW-0175">Coiled coil</keyword>
<dbReference type="InterPro" id="IPR003369">
    <property type="entry name" value="TatA/B/E"/>
</dbReference>
<dbReference type="PANTHER" id="PTHR42982">
    <property type="entry name" value="SEC-INDEPENDENT PROTEIN TRANSLOCASE PROTEIN TATA"/>
    <property type="match status" value="1"/>
</dbReference>
<gene>
    <name evidence="11" type="ORF">METZ01_LOCUS215984</name>
</gene>
<evidence type="ECO:0000256" key="2">
    <source>
        <dbReference type="ARBA" id="ARBA00022448"/>
    </source>
</evidence>
<protein>
    <recommendedName>
        <fullName evidence="12">Sec-independent protein translocase protein TatA</fullName>
    </recommendedName>
</protein>
<proteinExistence type="inferred from homology"/>
<dbReference type="GO" id="GO:0043953">
    <property type="term" value="P:protein transport by the Tat complex"/>
    <property type="evidence" value="ECO:0007669"/>
    <property type="project" value="InterPro"/>
</dbReference>
<accession>A0A382FJH1</accession>
<sequence length="64" mass="7130">MNLGTWEIILILAGVIILFGGKKIPELARGLGESLKEFKRTASSIQDEAKQHTKEIKELVNHES</sequence>
<evidence type="ECO:0000256" key="9">
    <source>
        <dbReference type="SAM" id="Coils"/>
    </source>
</evidence>
<evidence type="ECO:0000256" key="4">
    <source>
        <dbReference type="ARBA" id="ARBA00022692"/>
    </source>
</evidence>
<keyword evidence="3" id="KW-1003">Cell membrane</keyword>
<evidence type="ECO:0000256" key="7">
    <source>
        <dbReference type="ARBA" id="ARBA00023010"/>
    </source>
</evidence>
<evidence type="ECO:0000256" key="5">
    <source>
        <dbReference type="ARBA" id="ARBA00022927"/>
    </source>
</evidence>
<dbReference type="EMBL" id="UINC01050316">
    <property type="protein sequence ID" value="SVB63130.1"/>
    <property type="molecule type" value="Genomic_DNA"/>
</dbReference>
<dbReference type="PANTHER" id="PTHR42982:SF1">
    <property type="entry name" value="SEC-INDEPENDENT PROTEIN TRANSLOCASE PROTEIN TATA"/>
    <property type="match status" value="1"/>
</dbReference>
<evidence type="ECO:0000256" key="1">
    <source>
        <dbReference type="ARBA" id="ARBA00004162"/>
    </source>
</evidence>
<comment type="subcellular location">
    <subcellularLocation>
        <location evidence="1">Cell membrane</location>
        <topology evidence="1">Single-pass membrane protein</topology>
    </subcellularLocation>
</comment>
<dbReference type="NCBIfam" id="TIGR01411">
    <property type="entry name" value="tatAE"/>
    <property type="match status" value="1"/>
</dbReference>
<evidence type="ECO:0000256" key="6">
    <source>
        <dbReference type="ARBA" id="ARBA00022989"/>
    </source>
</evidence>
<dbReference type="Gene3D" id="1.20.5.3310">
    <property type="match status" value="1"/>
</dbReference>
<keyword evidence="6 10" id="KW-1133">Transmembrane helix</keyword>
<evidence type="ECO:0000256" key="8">
    <source>
        <dbReference type="ARBA" id="ARBA00023136"/>
    </source>
</evidence>
<keyword evidence="8 10" id="KW-0472">Membrane</keyword>
<dbReference type="HAMAP" id="MF_00236">
    <property type="entry name" value="TatA_E"/>
    <property type="match status" value="1"/>
</dbReference>
<dbReference type="AlphaFoldDB" id="A0A382FJH1"/>
<evidence type="ECO:0008006" key="12">
    <source>
        <dbReference type="Google" id="ProtNLM"/>
    </source>
</evidence>
<keyword evidence="7" id="KW-0811">Translocation</keyword>
<keyword evidence="5" id="KW-0653">Protein transport</keyword>